<evidence type="ECO:0000259" key="5">
    <source>
        <dbReference type="PROSITE" id="PS50280"/>
    </source>
</evidence>
<accession>A0A9P5CR32</accession>
<feature type="domain" description="SET" evidence="5">
    <location>
        <begin position="28"/>
        <end position="297"/>
    </location>
</feature>
<keyword evidence="8" id="KW-1185">Reference proteome</keyword>
<dbReference type="Gene3D" id="1.10.220.160">
    <property type="match status" value="1"/>
</dbReference>
<evidence type="ECO:0000313" key="8">
    <source>
        <dbReference type="Proteomes" id="UP000803844"/>
    </source>
</evidence>
<dbReference type="GeneID" id="63837428"/>
<dbReference type="Proteomes" id="UP000803844">
    <property type="component" value="Unassembled WGS sequence"/>
</dbReference>
<dbReference type="InterPro" id="IPR001214">
    <property type="entry name" value="SET_dom"/>
</dbReference>
<protein>
    <submittedName>
        <fullName evidence="7">SET domain-containing protein</fullName>
    </submittedName>
</protein>
<dbReference type="GO" id="GO:0008270">
    <property type="term" value="F:zinc ion binding"/>
    <property type="evidence" value="ECO:0007669"/>
    <property type="project" value="UniProtKB-KW"/>
</dbReference>
<dbReference type="PROSITE" id="PS50865">
    <property type="entry name" value="ZF_MYND_2"/>
    <property type="match status" value="1"/>
</dbReference>
<dbReference type="PANTHER" id="PTHR12197">
    <property type="entry name" value="HISTONE-LYSINE N-METHYLTRANSFERASE SMYD"/>
    <property type="match status" value="1"/>
</dbReference>
<dbReference type="Pfam" id="PF00856">
    <property type="entry name" value="SET"/>
    <property type="match status" value="1"/>
</dbReference>
<dbReference type="Gene3D" id="2.170.270.10">
    <property type="entry name" value="SET domain"/>
    <property type="match status" value="1"/>
</dbReference>
<dbReference type="GO" id="GO:0005634">
    <property type="term" value="C:nucleus"/>
    <property type="evidence" value="ECO:0007669"/>
    <property type="project" value="TreeGrafter"/>
</dbReference>
<dbReference type="EMBL" id="MU032346">
    <property type="protein sequence ID" value="KAF3767117.1"/>
    <property type="molecule type" value="Genomic_DNA"/>
</dbReference>
<dbReference type="PROSITE" id="PS50280">
    <property type="entry name" value="SET"/>
    <property type="match status" value="1"/>
</dbReference>
<keyword evidence="2 4" id="KW-0863">Zinc-finger</keyword>
<evidence type="ECO:0000256" key="2">
    <source>
        <dbReference type="ARBA" id="ARBA00022771"/>
    </source>
</evidence>
<dbReference type="SUPFAM" id="SSF82199">
    <property type="entry name" value="SET domain"/>
    <property type="match status" value="1"/>
</dbReference>
<dbReference type="Gene3D" id="6.10.140.2220">
    <property type="match status" value="1"/>
</dbReference>
<dbReference type="CDD" id="cd20071">
    <property type="entry name" value="SET_SMYD"/>
    <property type="match status" value="1"/>
</dbReference>
<feature type="domain" description="MYND-type" evidence="6">
    <location>
        <begin position="74"/>
        <end position="132"/>
    </location>
</feature>
<comment type="caution">
    <text evidence="7">The sequence shown here is derived from an EMBL/GenBank/DDBJ whole genome shotgun (WGS) entry which is preliminary data.</text>
</comment>
<evidence type="ECO:0000259" key="6">
    <source>
        <dbReference type="PROSITE" id="PS50865"/>
    </source>
</evidence>
<keyword evidence="1" id="KW-0479">Metal-binding</keyword>
<evidence type="ECO:0000256" key="1">
    <source>
        <dbReference type="ARBA" id="ARBA00022723"/>
    </source>
</evidence>
<dbReference type="OrthoDB" id="5945798at2759"/>
<proteinExistence type="predicted"/>
<sequence>MSEKPKKHIYEQPELCDHILSRVDRSSVPLRINASSIPHARNGLFVVNDVKAGHEIFRSQPLLVVSEGNNNDVCDHCFLNKNSSVHPDGHFFQGDEGRESIKILSCTGCRVVEYCSKECQRTAWKSYHKLECPVLRQIKEFNKNMGALPRALCRLILWIENKAMSRSNYKAIVNLETHYKEHNDDWYEKNDEGIPPTFMVASNVRQATTPDDRSHVEPGLYLDTRRCQELYCMLMANAGAICPPEGEIQYGSFLDLVVSMINHSCDANAHVFFEGRELRCRALRDIPAGSEITVNYYPTPRLDVLLRRSTLKQYMFITCNCHKCKDEMAEHVAAAVDRQDHLAKFKQGQLDLLKLGEDAERAFSRSHTVKSCISFQDQIGNIIEKSFPGGHWPHHIEPLPSIYRTLGSMYRDMHYVVGLEFVLKGTIYVRDHSGPGWTNDVVNLVKFMFFVAQAADNEMKWVGAVKNSELLERSTMRDVARAYLSIACLDGKHTFGMESKFVRALYKWAGDSIDYPGDLGIHTEGFRERFKDSQERLLTWAGMKAECGLRLPSNEQIAELRQDIAEI</sequence>
<dbReference type="AlphaFoldDB" id="A0A9P5CR32"/>
<keyword evidence="3" id="KW-0862">Zinc</keyword>
<dbReference type="PANTHER" id="PTHR12197:SF251">
    <property type="entry name" value="EG:BACR7C10.4 PROTEIN"/>
    <property type="match status" value="1"/>
</dbReference>
<evidence type="ECO:0000256" key="3">
    <source>
        <dbReference type="ARBA" id="ARBA00022833"/>
    </source>
</evidence>
<evidence type="ECO:0000256" key="4">
    <source>
        <dbReference type="PROSITE-ProRule" id="PRU00134"/>
    </source>
</evidence>
<name>A0A9P5CR32_CRYP1</name>
<dbReference type="InterPro" id="IPR002893">
    <property type="entry name" value="Znf_MYND"/>
</dbReference>
<dbReference type="InterPro" id="IPR046341">
    <property type="entry name" value="SET_dom_sf"/>
</dbReference>
<gene>
    <name evidence="7" type="ORF">M406DRAFT_328218</name>
</gene>
<reference evidence="7" key="1">
    <citation type="journal article" date="2020" name="Phytopathology">
        <title>Genome sequence of the chestnut blight fungus Cryphonectria parasitica EP155: A fundamental resource for an archetypical invasive plant pathogen.</title>
        <authorList>
            <person name="Crouch J.A."/>
            <person name="Dawe A."/>
            <person name="Aerts A."/>
            <person name="Barry K."/>
            <person name="Churchill A.C.L."/>
            <person name="Grimwood J."/>
            <person name="Hillman B."/>
            <person name="Milgroom M.G."/>
            <person name="Pangilinan J."/>
            <person name="Smith M."/>
            <person name="Salamov A."/>
            <person name="Schmutz J."/>
            <person name="Yadav J."/>
            <person name="Grigoriev I.V."/>
            <person name="Nuss D."/>
        </authorList>
    </citation>
    <scope>NUCLEOTIDE SEQUENCE</scope>
    <source>
        <strain evidence="7">EP155</strain>
    </source>
</reference>
<dbReference type="InterPro" id="IPR050869">
    <property type="entry name" value="H3K4_H4K5_MeTrfase"/>
</dbReference>
<evidence type="ECO:0000313" key="7">
    <source>
        <dbReference type="EMBL" id="KAF3767117.1"/>
    </source>
</evidence>
<organism evidence="7 8">
    <name type="scientific">Cryphonectria parasitica (strain ATCC 38755 / EP155)</name>
    <dbReference type="NCBI Taxonomy" id="660469"/>
    <lineage>
        <taxon>Eukaryota</taxon>
        <taxon>Fungi</taxon>
        <taxon>Dikarya</taxon>
        <taxon>Ascomycota</taxon>
        <taxon>Pezizomycotina</taxon>
        <taxon>Sordariomycetes</taxon>
        <taxon>Sordariomycetidae</taxon>
        <taxon>Diaporthales</taxon>
        <taxon>Cryphonectriaceae</taxon>
        <taxon>Cryphonectria-Endothia species complex</taxon>
        <taxon>Cryphonectria</taxon>
    </lineage>
</organism>
<dbReference type="RefSeq" id="XP_040778078.1">
    <property type="nucleotide sequence ID" value="XM_040920299.1"/>
</dbReference>